<dbReference type="Pfam" id="PF14310">
    <property type="entry name" value="Fn3-like"/>
    <property type="match status" value="1"/>
</dbReference>
<keyword evidence="5 11" id="KW-0378">Hydrolase</keyword>
<keyword evidence="12" id="KW-1185">Reference proteome</keyword>
<comment type="catalytic activity">
    <reaction evidence="1">
        <text>Hydrolysis of terminal, non-reducing beta-D-glucosyl residues with release of beta-D-glucose.</text>
        <dbReference type="EC" id="3.2.1.21"/>
    </reaction>
</comment>
<dbReference type="EMBL" id="KL584703">
    <property type="protein sequence ID" value="KEQ76361.1"/>
    <property type="molecule type" value="Genomic_DNA"/>
</dbReference>
<sequence>MATITDFPSAVQAVIQGASPETVAETLLSQMTPKERLWLLDGDEPFWSGFMEMLTVGYNIRPYIHGQLDRLSLPGLRFSDGPRGIVIGKSTPFPVSMARAATWDTSLEEKVGRAIGLEARAHGANFFGGVCINLVRHPAWGRAQESYGEDPIILGEFGSALCRGVQRNAIAVAKHYALNSMENARFTADVTASEAVLQEVYLPHFRRVIEEGCLGIMSAYNSVNGQWAGQNEELLENTLRHQFNFKGVVVSDFIWGLRDGPLSLKAGLDVEEPFQQQRAQQLTEALEKGDVVTQYHVDRSAKRIIATQLAHYANRDKAEPGMEVVFCKDHQNLAREVSARSMVLLKNELVEDSPILPLRRAELRNVAVIGRLANVANTGDNGSSALRNNHDIVTPFGGLKSGLPNASVTLEEKDDAQAAAKAADEADVAIIIVGYTSADEGEYLDPAILGDTSLTGVFPPHDGSPAADAMVNMINGKGDSVSMIGSSEGFGGDRQNLRIRPIDVEIIKAVSAVNPRTVVCIVTAGAVITEEWRSLVPGVVVSWYSGAQGGNALADVLLGDVDASGRLPYSIPTTEDHLPYFDINARTITYDRWHGQRLLDRLGEDAAFPLGFGLSYTSFHLNDLTVKASSLSEELDVTVMVKNTGTRGGRHVVQVYGKPQRDDKEFPARLLLGFACVNLLAKETKMLRISASTRPLKMWTDGKFEWASKEAEIEVGAYSGDESALSRRIALV</sequence>
<dbReference type="InterPro" id="IPR036962">
    <property type="entry name" value="Glyco_hydro_3_N_sf"/>
</dbReference>
<dbReference type="Gene3D" id="2.60.40.10">
    <property type="entry name" value="Immunoglobulins"/>
    <property type="match status" value="1"/>
</dbReference>
<evidence type="ECO:0000256" key="7">
    <source>
        <dbReference type="ARBA" id="ARBA00023277"/>
    </source>
</evidence>
<protein>
    <recommendedName>
        <fullName evidence="4">beta-glucosidase</fullName>
        <ecNumber evidence="4">3.2.1.21</ecNumber>
    </recommendedName>
</protein>
<keyword evidence="6" id="KW-0325">Glycoprotein</keyword>
<dbReference type="InterPro" id="IPR036881">
    <property type="entry name" value="Glyco_hydro_3_C_sf"/>
</dbReference>
<dbReference type="AlphaFoldDB" id="A0A074XP49"/>
<dbReference type="Pfam" id="PF00933">
    <property type="entry name" value="Glyco_hydro_3"/>
    <property type="match status" value="1"/>
</dbReference>
<dbReference type="GO" id="GO:0009251">
    <property type="term" value="P:glucan catabolic process"/>
    <property type="evidence" value="ECO:0007669"/>
    <property type="project" value="TreeGrafter"/>
</dbReference>
<dbReference type="OrthoDB" id="47059at2759"/>
<dbReference type="InterPro" id="IPR026891">
    <property type="entry name" value="Fn3-like"/>
</dbReference>
<dbReference type="SMART" id="SM01217">
    <property type="entry name" value="Fn3_like"/>
    <property type="match status" value="1"/>
</dbReference>
<evidence type="ECO:0000256" key="6">
    <source>
        <dbReference type="ARBA" id="ARBA00023180"/>
    </source>
</evidence>
<evidence type="ECO:0000256" key="3">
    <source>
        <dbReference type="ARBA" id="ARBA00005336"/>
    </source>
</evidence>
<dbReference type="EC" id="3.2.1.21" evidence="4"/>
<dbReference type="GeneID" id="25408934"/>
<dbReference type="InterPro" id="IPR001764">
    <property type="entry name" value="Glyco_hydro_3_N"/>
</dbReference>
<evidence type="ECO:0000256" key="9">
    <source>
        <dbReference type="ARBA" id="ARBA00023326"/>
    </source>
</evidence>
<dbReference type="SUPFAM" id="SSF52279">
    <property type="entry name" value="Beta-D-glucan exohydrolase, C-terminal domain"/>
    <property type="match status" value="2"/>
</dbReference>
<organism evidence="11 12">
    <name type="scientific">Aureobasidium namibiae CBS 147.97</name>
    <dbReference type="NCBI Taxonomy" id="1043004"/>
    <lineage>
        <taxon>Eukaryota</taxon>
        <taxon>Fungi</taxon>
        <taxon>Dikarya</taxon>
        <taxon>Ascomycota</taxon>
        <taxon>Pezizomycotina</taxon>
        <taxon>Dothideomycetes</taxon>
        <taxon>Dothideomycetidae</taxon>
        <taxon>Dothideales</taxon>
        <taxon>Saccotheciaceae</taxon>
        <taxon>Aureobasidium</taxon>
    </lineage>
</organism>
<dbReference type="InterPro" id="IPR017853">
    <property type="entry name" value="GH"/>
</dbReference>
<keyword evidence="9" id="KW-0624">Polysaccharide degradation</keyword>
<evidence type="ECO:0000256" key="2">
    <source>
        <dbReference type="ARBA" id="ARBA00004987"/>
    </source>
</evidence>
<comment type="similarity">
    <text evidence="3">Belongs to the glycosyl hydrolase 3 family.</text>
</comment>
<reference evidence="11 12" key="1">
    <citation type="journal article" date="2014" name="BMC Genomics">
        <title>Genome sequencing of four Aureobasidium pullulans varieties: biotechnological potential, stress tolerance, and description of new species.</title>
        <authorList>
            <person name="Gostin Ar C."/>
            <person name="Ohm R.A."/>
            <person name="Kogej T."/>
            <person name="Sonjak S."/>
            <person name="Turk M."/>
            <person name="Zajc J."/>
            <person name="Zalar P."/>
            <person name="Grube M."/>
            <person name="Sun H."/>
            <person name="Han J."/>
            <person name="Sharma A."/>
            <person name="Chiniquy J."/>
            <person name="Ngan C.Y."/>
            <person name="Lipzen A."/>
            <person name="Barry K."/>
            <person name="Grigoriev I.V."/>
            <person name="Gunde-Cimerman N."/>
        </authorList>
    </citation>
    <scope>NUCLEOTIDE SEQUENCE [LARGE SCALE GENOMIC DNA]</scope>
    <source>
        <strain evidence="11 12">CBS 147.97</strain>
    </source>
</reference>
<evidence type="ECO:0000313" key="12">
    <source>
        <dbReference type="Proteomes" id="UP000027730"/>
    </source>
</evidence>
<dbReference type="HOGENOM" id="CLU_004542_4_1_1"/>
<dbReference type="Gene3D" id="3.20.20.300">
    <property type="entry name" value="Glycoside hydrolase, family 3, N-terminal domain"/>
    <property type="match status" value="1"/>
</dbReference>
<proteinExistence type="inferred from homology"/>
<evidence type="ECO:0000256" key="8">
    <source>
        <dbReference type="ARBA" id="ARBA00023295"/>
    </source>
</evidence>
<evidence type="ECO:0000256" key="1">
    <source>
        <dbReference type="ARBA" id="ARBA00000448"/>
    </source>
</evidence>
<evidence type="ECO:0000256" key="4">
    <source>
        <dbReference type="ARBA" id="ARBA00012744"/>
    </source>
</evidence>
<keyword evidence="7" id="KW-0119">Carbohydrate metabolism</keyword>
<dbReference type="STRING" id="1043004.A0A074XP49"/>
<keyword evidence="8" id="KW-0326">Glycosidase</keyword>
<dbReference type="PANTHER" id="PTHR42715">
    <property type="entry name" value="BETA-GLUCOSIDASE"/>
    <property type="match status" value="1"/>
</dbReference>
<dbReference type="Proteomes" id="UP000027730">
    <property type="component" value="Unassembled WGS sequence"/>
</dbReference>
<accession>A0A074XP49</accession>
<gene>
    <name evidence="11" type="ORF">M436DRAFT_37967</name>
</gene>
<dbReference type="SUPFAM" id="SSF51445">
    <property type="entry name" value="(Trans)glycosidases"/>
    <property type="match status" value="1"/>
</dbReference>
<dbReference type="InterPro" id="IPR013783">
    <property type="entry name" value="Ig-like_fold"/>
</dbReference>
<evidence type="ECO:0000256" key="5">
    <source>
        <dbReference type="ARBA" id="ARBA00022801"/>
    </source>
</evidence>
<dbReference type="InterPro" id="IPR050288">
    <property type="entry name" value="Cellulose_deg_GH3"/>
</dbReference>
<evidence type="ECO:0000259" key="10">
    <source>
        <dbReference type="SMART" id="SM01217"/>
    </source>
</evidence>
<dbReference type="GO" id="GO:0008422">
    <property type="term" value="F:beta-glucosidase activity"/>
    <property type="evidence" value="ECO:0007669"/>
    <property type="project" value="UniProtKB-EC"/>
</dbReference>
<name>A0A074XP49_9PEZI</name>
<feature type="domain" description="Fibronectin type III-like" evidence="10">
    <location>
        <begin position="651"/>
        <end position="719"/>
    </location>
</feature>
<comment type="pathway">
    <text evidence="2">Glycan metabolism; cellulose degradation.</text>
</comment>
<dbReference type="InterPro" id="IPR002772">
    <property type="entry name" value="Glyco_hydro_3_C"/>
</dbReference>
<dbReference type="Gene3D" id="3.40.50.1700">
    <property type="entry name" value="Glycoside hydrolase family 3 C-terminal domain"/>
    <property type="match status" value="1"/>
</dbReference>
<evidence type="ECO:0000313" key="11">
    <source>
        <dbReference type="EMBL" id="KEQ76361.1"/>
    </source>
</evidence>
<dbReference type="Pfam" id="PF01915">
    <property type="entry name" value="Glyco_hydro_3_C"/>
    <property type="match status" value="1"/>
</dbReference>
<dbReference type="PANTHER" id="PTHR42715:SF3">
    <property type="entry name" value="BETA-GLUCOSIDASE B-RELATED"/>
    <property type="match status" value="1"/>
</dbReference>
<dbReference type="PRINTS" id="PR00133">
    <property type="entry name" value="GLHYDRLASE3"/>
</dbReference>
<dbReference type="RefSeq" id="XP_013430730.1">
    <property type="nucleotide sequence ID" value="XM_013575276.1"/>
</dbReference>